<name>A0A9P5XCU1_9AGAR</name>
<accession>A0A9P5XCU1</accession>
<dbReference type="PANTHER" id="PTHR28498">
    <property type="entry name" value="ZINC FINGER SWIM DOMAIN-CONTAINING PROTEIN 7"/>
    <property type="match status" value="1"/>
</dbReference>
<keyword evidence="1" id="KW-0862">Zinc</keyword>
<evidence type="ECO:0000259" key="2">
    <source>
        <dbReference type="PROSITE" id="PS50966"/>
    </source>
</evidence>
<dbReference type="AlphaFoldDB" id="A0A9P5XCU1"/>
<evidence type="ECO:0000313" key="3">
    <source>
        <dbReference type="EMBL" id="KAF9447959.1"/>
    </source>
</evidence>
<gene>
    <name evidence="3" type="ORF">P691DRAFT_670417</name>
</gene>
<dbReference type="GO" id="GO:0000724">
    <property type="term" value="P:double-strand break repair via homologous recombination"/>
    <property type="evidence" value="ECO:0007669"/>
    <property type="project" value="TreeGrafter"/>
</dbReference>
<keyword evidence="1" id="KW-0479">Metal-binding</keyword>
<dbReference type="PROSITE" id="PS50966">
    <property type="entry name" value="ZF_SWIM"/>
    <property type="match status" value="1"/>
</dbReference>
<sequence length="179" mass="20030">MDIPLEPLRVANAVINSVNPQDLTDDDLYRLQHIFPEQTVIGALDLIDRGNVLKYTTAWGHTEYEVIGSSGTYLVLLDVSSAGYPYFCSCPAFVHYVLQQKNHTMCKHILATRLANRLLVCIEREMQPDDLAALYIRQFSLTDQDQSADNLAAAEPAPISRLQAQDAVSIQKQAILRDI</sequence>
<dbReference type="EMBL" id="MU151179">
    <property type="protein sequence ID" value="KAF9447959.1"/>
    <property type="molecule type" value="Genomic_DNA"/>
</dbReference>
<organism evidence="3 4">
    <name type="scientific">Macrolepiota fuliginosa MF-IS2</name>
    <dbReference type="NCBI Taxonomy" id="1400762"/>
    <lineage>
        <taxon>Eukaryota</taxon>
        <taxon>Fungi</taxon>
        <taxon>Dikarya</taxon>
        <taxon>Basidiomycota</taxon>
        <taxon>Agaricomycotina</taxon>
        <taxon>Agaricomycetes</taxon>
        <taxon>Agaricomycetidae</taxon>
        <taxon>Agaricales</taxon>
        <taxon>Agaricineae</taxon>
        <taxon>Agaricaceae</taxon>
        <taxon>Macrolepiota</taxon>
    </lineage>
</organism>
<dbReference type="PANTHER" id="PTHR28498:SF1">
    <property type="entry name" value="ZINC FINGER SWIM DOMAIN-CONTAINING PROTEIN 7"/>
    <property type="match status" value="1"/>
</dbReference>
<dbReference type="GO" id="GO:0097196">
    <property type="term" value="C:Shu complex"/>
    <property type="evidence" value="ECO:0007669"/>
    <property type="project" value="TreeGrafter"/>
</dbReference>
<protein>
    <recommendedName>
        <fullName evidence="2">SWIM-type domain-containing protein</fullName>
    </recommendedName>
</protein>
<comment type="caution">
    <text evidence="3">The sequence shown here is derived from an EMBL/GenBank/DDBJ whole genome shotgun (WGS) entry which is preliminary data.</text>
</comment>
<keyword evidence="4" id="KW-1185">Reference proteome</keyword>
<dbReference type="OrthoDB" id="337581at2759"/>
<reference evidence="3" key="1">
    <citation type="submission" date="2020-11" db="EMBL/GenBank/DDBJ databases">
        <authorList>
            <consortium name="DOE Joint Genome Institute"/>
            <person name="Ahrendt S."/>
            <person name="Riley R."/>
            <person name="Andreopoulos W."/>
            <person name="Labutti K."/>
            <person name="Pangilinan J."/>
            <person name="Ruiz-Duenas F.J."/>
            <person name="Barrasa J.M."/>
            <person name="Sanchez-Garcia M."/>
            <person name="Camarero S."/>
            <person name="Miyauchi S."/>
            <person name="Serrano A."/>
            <person name="Linde D."/>
            <person name="Babiker R."/>
            <person name="Drula E."/>
            <person name="Ayuso-Fernandez I."/>
            <person name="Pacheco R."/>
            <person name="Padilla G."/>
            <person name="Ferreira P."/>
            <person name="Barriuso J."/>
            <person name="Kellner H."/>
            <person name="Castanera R."/>
            <person name="Alfaro M."/>
            <person name="Ramirez L."/>
            <person name="Pisabarro A.G."/>
            <person name="Kuo A."/>
            <person name="Tritt A."/>
            <person name="Lipzen A."/>
            <person name="He G."/>
            <person name="Yan M."/>
            <person name="Ng V."/>
            <person name="Cullen D."/>
            <person name="Martin F."/>
            <person name="Rosso M.-N."/>
            <person name="Henrissat B."/>
            <person name="Hibbett D."/>
            <person name="Martinez A.T."/>
            <person name="Grigoriev I.V."/>
        </authorList>
    </citation>
    <scope>NUCLEOTIDE SEQUENCE</scope>
    <source>
        <strain evidence="3">MF-IS2</strain>
    </source>
</reference>
<evidence type="ECO:0000256" key="1">
    <source>
        <dbReference type="PROSITE-ProRule" id="PRU00325"/>
    </source>
</evidence>
<dbReference type="Pfam" id="PF04434">
    <property type="entry name" value="SWIM"/>
    <property type="match status" value="1"/>
</dbReference>
<dbReference type="GO" id="GO:0008270">
    <property type="term" value="F:zinc ion binding"/>
    <property type="evidence" value="ECO:0007669"/>
    <property type="project" value="UniProtKB-KW"/>
</dbReference>
<dbReference type="InterPro" id="IPR007527">
    <property type="entry name" value="Znf_SWIM"/>
</dbReference>
<proteinExistence type="predicted"/>
<keyword evidence="1" id="KW-0863">Zinc-finger</keyword>
<evidence type="ECO:0000313" key="4">
    <source>
        <dbReference type="Proteomes" id="UP000807342"/>
    </source>
</evidence>
<dbReference type="Proteomes" id="UP000807342">
    <property type="component" value="Unassembled WGS sequence"/>
</dbReference>
<feature type="domain" description="SWIM-type" evidence="2">
    <location>
        <begin position="73"/>
        <end position="117"/>
    </location>
</feature>